<protein>
    <submittedName>
        <fullName evidence="3">Uncharacterized protein</fullName>
    </submittedName>
</protein>
<feature type="compositionally biased region" description="Low complexity" evidence="1">
    <location>
        <begin position="1"/>
        <end position="22"/>
    </location>
</feature>
<dbReference type="STRING" id="1136497.SAMN04489752_0836"/>
<gene>
    <name evidence="3" type="ORF">SAMN04489752_0836</name>
</gene>
<dbReference type="SUPFAM" id="SSF103473">
    <property type="entry name" value="MFS general substrate transporter"/>
    <property type="match status" value="1"/>
</dbReference>
<evidence type="ECO:0000313" key="3">
    <source>
        <dbReference type="EMBL" id="SDS03229.1"/>
    </source>
</evidence>
<dbReference type="AlphaFoldDB" id="A0A1H1NXX9"/>
<sequence length="295" mass="31012">MSQPSHSLSALPASSATASAPDPKAPRRSVRILRRTIAIIIVVAFSLAAAGGIIVLLGDIESEATYKVIGTTALTGAVSVAAFCGATLIGRRTQWFGIVTIGLAVVTLGLALWFLWGDPFGGPDNYEVWDLLFKALSSFALLSAVTSVSSLILLLVPRSWVVRIGLPITLGLLTLGTSLVLITIWVESAWELEWLTRLNGIVWILAALGVVVVPLTSLLLRAGSKPASADRTGETSARSTQPSSSQPSSQPAPILSPSTLDRINAAARAEGITADELIDRLLTAEPRTPSADESR</sequence>
<dbReference type="InterPro" id="IPR036259">
    <property type="entry name" value="MFS_trans_sf"/>
</dbReference>
<feature type="transmembrane region" description="Helical" evidence="2">
    <location>
        <begin position="198"/>
        <end position="220"/>
    </location>
</feature>
<evidence type="ECO:0000256" key="2">
    <source>
        <dbReference type="SAM" id="Phobius"/>
    </source>
</evidence>
<evidence type="ECO:0000256" key="1">
    <source>
        <dbReference type="SAM" id="MobiDB-lite"/>
    </source>
</evidence>
<proteinExistence type="predicted"/>
<feature type="transmembrane region" description="Helical" evidence="2">
    <location>
        <begin position="136"/>
        <end position="156"/>
    </location>
</feature>
<feature type="transmembrane region" description="Helical" evidence="2">
    <location>
        <begin position="64"/>
        <end position="88"/>
    </location>
</feature>
<keyword evidence="2" id="KW-1133">Transmembrane helix</keyword>
<accession>A0A1H1NXX9</accession>
<evidence type="ECO:0000313" key="4">
    <source>
        <dbReference type="Proteomes" id="UP000199597"/>
    </source>
</evidence>
<feature type="region of interest" description="Disordered" evidence="1">
    <location>
        <begin position="1"/>
        <end position="24"/>
    </location>
</feature>
<feature type="region of interest" description="Disordered" evidence="1">
    <location>
        <begin position="226"/>
        <end position="257"/>
    </location>
</feature>
<keyword evidence="2" id="KW-0472">Membrane</keyword>
<keyword evidence="2" id="KW-0812">Transmembrane</keyword>
<organism evidence="3 4">
    <name type="scientific">Brevibacterium siliguriense</name>
    <dbReference type="NCBI Taxonomy" id="1136497"/>
    <lineage>
        <taxon>Bacteria</taxon>
        <taxon>Bacillati</taxon>
        <taxon>Actinomycetota</taxon>
        <taxon>Actinomycetes</taxon>
        <taxon>Micrococcales</taxon>
        <taxon>Brevibacteriaceae</taxon>
        <taxon>Brevibacterium</taxon>
    </lineage>
</organism>
<feature type="transmembrane region" description="Helical" evidence="2">
    <location>
        <begin position="168"/>
        <end position="186"/>
    </location>
</feature>
<dbReference type="EMBL" id="LT629766">
    <property type="protein sequence ID" value="SDS03229.1"/>
    <property type="molecule type" value="Genomic_DNA"/>
</dbReference>
<dbReference type="OrthoDB" id="4803806at2"/>
<reference evidence="4" key="1">
    <citation type="submission" date="2016-10" db="EMBL/GenBank/DDBJ databases">
        <authorList>
            <person name="Varghese N."/>
            <person name="Submissions S."/>
        </authorList>
    </citation>
    <scope>NUCLEOTIDE SEQUENCE [LARGE SCALE GENOMIC DNA]</scope>
    <source>
        <strain evidence="4">DSM 23676</strain>
    </source>
</reference>
<dbReference type="RefSeq" id="WP_092010273.1">
    <property type="nucleotide sequence ID" value="NZ_LT629766.1"/>
</dbReference>
<feature type="transmembrane region" description="Helical" evidence="2">
    <location>
        <begin position="37"/>
        <end position="58"/>
    </location>
</feature>
<name>A0A1H1NXX9_9MICO</name>
<keyword evidence="4" id="KW-1185">Reference proteome</keyword>
<dbReference type="Proteomes" id="UP000199597">
    <property type="component" value="Chromosome I"/>
</dbReference>
<feature type="transmembrane region" description="Helical" evidence="2">
    <location>
        <begin position="95"/>
        <end position="116"/>
    </location>
</feature>
<feature type="compositionally biased region" description="Low complexity" evidence="1">
    <location>
        <begin position="236"/>
        <end position="257"/>
    </location>
</feature>